<evidence type="ECO:0000256" key="1">
    <source>
        <dbReference type="SAM" id="Phobius"/>
    </source>
</evidence>
<keyword evidence="1" id="KW-0472">Membrane</keyword>
<feature type="transmembrane region" description="Helical" evidence="1">
    <location>
        <begin position="234"/>
        <end position="255"/>
    </location>
</feature>
<dbReference type="PANTHER" id="PTHR11360:SF284">
    <property type="entry name" value="EG:103B4.3 PROTEIN-RELATED"/>
    <property type="match status" value="1"/>
</dbReference>
<organism evidence="2 3">
    <name type="scientific">Mya arenaria</name>
    <name type="common">Soft-shell clam</name>
    <dbReference type="NCBI Taxonomy" id="6604"/>
    <lineage>
        <taxon>Eukaryota</taxon>
        <taxon>Metazoa</taxon>
        <taxon>Spiralia</taxon>
        <taxon>Lophotrochozoa</taxon>
        <taxon>Mollusca</taxon>
        <taxon>Bivalvia</taxon>
        <taxon>Autobranchia</taxon>
        <taxon>Heteroconchia</taxon>
        <taxon>Euheterodonta</taxon>
        <taxon>Imparidentia</taxon>
        <taxon>Neoheterodontei</taxon>
        <taxon>Myida</taxon>
        <taxon>Myoidea</taxon>
        <taxon>Myidae</taxon>
        <taxon>Mya</taxon>
    </lineage>
</organism>
<feature type="transmembrane region" description="Helical" evidence="1">
    <location>
        <begin position="7"/>
        <end position="32"/>
    </location>
</feature>
<reference evidence="2" key="1">
    <citation type="submission" date="2022-11" db="EMBL/GenBank/DDBJ databases">
        <title>Centuries of genome instability and evolution in soft-shell clam transmissible cancer (bioRxiv).</title>
        <authorList>
            <person name="Hart S.F.M."/>
            <person name="Yonemitsu M.A."/>
            <person name="Giersch R.M."/>
            <person name="Beal B.F."/>
            <person name="Arriagada G."/>
            <person name="Davis B.W."/>
            <person name="Ostrander E.A."/>
            <person name="Goff S.P."/>
            <person name="Metzger M.J."/>
        </authorList>
    </citation>
    <scope>NUCLEOTIDE SEQUENCE</scope>
    <source>
        <strain evidence="2">MELC-2E11</strain>
        <tissue evidence="2">Siphon/mantle</tissue>
    </source>
</reference>
<keyword evidence="1" id="KW-1133">Transmembrane helix</keyword>
<dbReference type="Proteomes" id="UP001164746">
    <property type="component" value="Chromosome 12"/>
</dbReference>
<dbReference type="PANTHER" id="PTHR11360">
    <property type="entry name" value="MONOCARBOXYLATE TRANSPORTER"/>
    <property type="match status" value="1"/>
</dbReference>
<sequence length="377" mass="39801">MDLPVDVLIATFLANVMFGGLVNCVGLVHAVLLERYHEVAALTSWAGALHSALFMLGAPLSSVVIDRFDCRTAMVTSGFLLTAGNLATAFADNIYVAIVTYGIICGLGLTLAMSASYVTIAFHFKEKSTNLAQGVILVGVGFGTLACSFLLQVSRDHYGIAGMFIIMAGISANIVTCGMVCKPNKAEEHAKIGRKLGVKGVNDNENGSNMRGIVSIPSRLLTGVLANFSAVNEVYIYSVTICLLGIATCLYPLMANVYSGHVVYGTLVGMLYGCCHVVVVAINRRFVSTHFISAALGVVHFGNGLGSVLGPIVGGIVLDSGLTYTHSMFIAGASLLISSVFGIILVCLPIKKFPHVPNPTHQSGLMDENTENETPYL</sequence>
<dbReference type="EMBL" id="CP111023">
    <property type="protein sequence ID" value="WAR22064.1"/>
    <property type="molecule type" value="Genomic_DNA"/>
</dbReference>
<gene>
    <name evidence="2" type="ORF">MAR_016038</name>
</gene>
<feature type="transmembrane region" description="Helical" evidence="1">
    <location>
        <begin position="324"/>
        <end position="348"/>
    </location>
</feature>
<feature type="transmembrane region" description="Helical" evidence="1">
    <location>
        <begin position="97"/>
        <end position="122"/>
    </location>
</feature>
<feature type="transmembrane region" description="Helical" evidence="1">
    <location>
        <begin position="294"/>
        <end position="318"/>
    </location>
</feature>
<evidence type="ECO:0000313" key="3">
    <source>
        <dbReference type="Proteomes" id="UP001164746"/>
    </source>
</evidence>
<dbReference type="InterPro" id="IPR050327">
    <property type="entry name" value="Proton-linked_MCT"/>
</dbReference>
<feature type="transmembrane region" description="Helical" evidence="1">
    <location>
        <begin position="160"/>
        <end position="181"/>
    </location>
</feature>
<feature type="transmembrane region" description="Helical" evidence="1">
    <location>
        <begin position="44"/>
        <end position="65"/>
    </location>
</feature>
<dbReference type="Gene3D" id="1.20.1250.20">
    <property type="entry name" value="MFS general substrate transporter like domains"/>
    <property type="match status" value="2"/>
</dbReference>
<evidence type="ECO:0000313" key="2">
    <source>
        <dbReference type="EMBL" id="WAR22064.1"/>
    </source>
</evidence>
<feature type="transmembrane region" description="Helical" evidence="1">
    <location>
        <begin position="72"/>
        <end position="91"/>
    </location>
</feature>
<proteinExistence type="predicted"/>
<name>A0ABY7FL44_MYAAR</name>
<protein>
    <submittedName>
        <fullName evidence="2">MOT9-like protein</fullName>
    </submittedName>
</protein>
<accession>A0ABY7FL44</accession>
<feature type="transmembrane region" description="Helical" evidence="1">
    <location>
        <begin position="134"/>
        <end position="154"/>
    </location>
</feature>
<dbReference type="SUPFAM" id="SSF103473">
    <property type="entry name" value="MFS general substrate transporter"/>
    <property type="match status" value="1"/>
</dbReference>
<keyword evidence="1" id="KW-0812">Transmembrane</keyword>
<dbReference type="Pfam" id="PF07690">
    <property type="entry name" value="MFS_1"/>
    <property type="match status" value="2"/>
</dbReference>
<dbReference type="InterPro" id="IPR036259">
    <property type="entry name" value="MFS_trans_sf"/>
</dbReference>
<feature type="transmembrane region" description="Helical" evidence="1">
    <location>
        <begin position="261"/>
        <end position="282"/>
    </location>
</feature>
<dbReference type="InterPro" id="IPR011701">
    <property type="entry name" value="MFS"/>
</dbReference>
<keyword evidence="3" id="KW-1185">Reference proteome</keyword>